<accession>A0A2U2DU99</accession>
<gene>
    <name evidence="1" type="ORF">DEM27_04350</name>
</gene>
<evidence type="ECO:0000313" key="1">
    <source>
        <dbReference type="EMBL" id="PWE56884.1"/>
    </source>
</evidence>
<dbReference type="AlphaFoldDB" id="A0A2U2DU99"/>
<evidence type="ECO:0000313" key="2">
    <source>
        <dbReference type="Proteomes" id="UP000245252"/>
    </source>
</evidence>
<dbReference type="OrthoDB" id="7864804at2"/>
<protein>
    <submittedName>
        <fullName evidence="1">Uncharacterized protein</fullName>
    </submittedName>
</protein>
<organism evidence="1 2">
    <name type="scientific">Metarhizobium album</name>
    <dbReference type="NCBI Taxonomy" id="2182425"/>
    <lineage>
        <taxon>Bacteria</taxon>
        <taxon>Pseudomonadati</taxon>
        <taxon>Pseudomonadota</taxon>
        <taxon>Alphaproteobacteria</taxon>
        <taxon>Hyphomicrobiales</taxon>
        <taxon>Rhizobiaceae</taxon>
        <taxon>Metarhizobium</taxon>
    </lineage>
</organism>
<proteinExistence type="predicted"/>
<reference evidence="1 2" key="1">
    <citation type="submission" date="2018-05" db="EMBL/GenBank/DDBJ databases">
        <title>The draft genome of strain NS-104.</title>
        <authorList>
            <person name="Hang P."/>
            <person name="Jiang J."/>
        </authorList>
    </citation>
    <scope>NUCLEOTIDE SEQUENCE [LARGE SCALE GENOMIC DNA]</scope>
    <source>
        <strain evidence="1 2">NS-104</strain>
    </source>
</reference>
<name>A0A2U2DU99_9HYPH</name>
<keyword evidence="2" id="KW-1185">Reference proteome</keyword>
<dbReference type="Proteomes" id="UP000245252">
    <property type="component" value="Unassembled WGS sequence"/>
</dbReference>
<dbReference type="EMBL" id="QFBC01000002">
    <property type="protein sequence ID" value="PWE56884.1"/>
    <property type="molecule type" value="Genomic_DNA"/>
</dbReference>
<comment type="caution">
    <text evidence="1">The sequence shown here is derived from an EMBL/GenBank/DDBJ whole genome shotgun (WGS) entry which is preliminary data.</text>
</comment>
<sequence>MAIGFGEARRRLLAALAAGTFQHEARRGIDVKKLLQTGAVTAQEVVQVVSRCNGSHYVASPHHAVKQIEVHVLKRDGWYIKFYFVDPDTIFISVHR</sequence>